<protein>
    <submittedName>
        <fullName evidence="1">Uncharacterized protein</fullName>
    </submittedName>
</protein>
<dbReference type="Proteomes" id="UP001165960">
    <property type="component" value="Unassembled WGS sequence"/>
</dbReference>
<proteinExistence type="predicted"/>
<gene>
    <name evidence="1" type="ORF">DSO57_1024925</name>
</gene>
<organism evidence="1 2">
    <name type="scientific">Entomophthora muscae</name>
    <dbReference type="NCBI Taxonomy" id="34485"/>
    <lineage>
        <taxon>Eukaryota</taxon>
        <taxon>Fungi</taxon>
        <taxon>Fungi incertae sedis</taxon>
        <taxon>Zoopagomycota</taxon>
        <taxon>Entomophthoromycotina</taxon>
        <taxon>Entomophthoromycetes</taxon>
        <taxon>Entomophthorales</taxon>
        <taxon>Entomophthoraceae</taxon>
        <taxon>Entomophthora</taxon>
    </lineage>
</organism>
<evidence type="ECO:0000313" key="1">
    <source>
        <dbReference type="EMBL" id="KAJ9072671.1"/>
    </source>
</evidence>
<dbReference type="EMBL" id="QTSX02002977">
    <property type="protein sequence ID" value="KAJ9072671.1"/>
    <property type="molecule type" value="Genomic_DNA"/>
</dbReference>
<keyword evidence="2" id="KW-1185">Reference proteome</keyword>
<comment type="caution">
    <text evidence="1">The sequence shown here is derived from an EMBL/GenBank/DDBJ whole genome shotgun (WGS) entry which is preliminary data.</text>
</comment>
<sequence length="575" mass="65377">MFSTYSVLDIPTGNDVELFFKDLDGVRSKVACSNCRTSKRRCDRTFPSCSSCSSRRLECKYLREITKSSEPTLLNLTRMGKSQQGLFMKHRYSVPKRTPQKKASPLSPEWSLIVSQVLRNSLLDQSGMPVFMRGDGRVEYYGKSPVGVLLAAYLDLNPTKNQIQRALRQTPQQCGLVRQWIVEECVGAFFNYYSPHFPIIDEWLLARSKDSLLLKLVVGIGCRYLPQGAPLPGLTEHLDSEIFLQFRADFPRPTIAVAATLILIGQYQVVNSEFRRAWLYQSYYNLFVTIMGTHRTPPRGLGMPANLVRLRCHQWWGACIGDKLNTFLLNRPMLIAAGDFRLPYPAPIPLPALSQHPSSTESRLGREFVSSIYMRALAGLCDLMGHAVACLQRLFPQAPALAHERCQRLLIRFFSAYDNFRGEMNEAVRNQPLWLVQISQPLVVFNSMILHTVVIRLSQHFLRDPQHSQAYLHRSLLSAKAILEAAESLGDGFYRYGTVYRFYAVGSATLVFAHALRNTNTRANFPPLLAPSREYVTRGLTLLSRSRPYQPIVNEFYDQIADLLQFDEAKKSFVL</sequence>
<name>A0ACC2TE23_9FUNG</name>
<accession>A0ACC2TE23</accession>
<evidence type="ECO:0000313" key="2">
    <source>
        <dbReference type="Proteomes" id="UP001165960"/>
    </source>
</evidence>
<reference evidence="1" key="1">
    <citation type="submission" date="2022-04" db="EMBL/GenBank/DDBJ databases">
        <title>Genome of the entomopathogenic fungus Entomophthora muscae.</title>
        <authorList>
            <person name="Elya C."/>
            <person name="Lovett B.R."/>
            <person name="Lee E."/>
            <person name="Macias A.M."/>
            <person name="Hajek A.E."/>
            <person name="De Bivort B.L."/>
            <person name="Kasson M.T."/>
            <person name="De Fine Licht H.H."/>
            <person name="Stajich J.E."/>
        </authorList>
    </citation>
    <scope>NUCLEOTIDE SEQUENCE</scope>
    <source>
        <strain evidence="1">Berkeley</strain>
    </source>
</reference>